<dbReference type="InterPro" id="IPR002347">
    <property type="entry name" value="SDR_fam"/>
</dbReference>
<comment type="caution">
    <text evidence="4">The sequence shown here is derived from an EMBL/GenBank/DDBJ whole genome shotgun (WGS) entry which is preliminary data.</text>
</comment>
<sequence length="256" mass="27313">MTTSHRPLAVITGASSGIGEQFARRYAREGFDLLLIARSESTLRVIADDLSARHGVGVDLLVADLSRAADVTRVAEHLLTGLPRLDHLVNCAGASVEGDLADADETALRRMIDLNITALTLLTRTAIIRMRAAGSGTIINVASAAAYQPIPHLAAYSASKSFVLMLTEAMSEENRPFGLRILAVSPGDTETPMNPGAARGKRAPEEVVETAWKALPGRAPSVVDGRANSILAAVSTRLLPSRTRLRVAERMMRDKA</sequence>
<gene>
    <name evidence="4" type="ORF">ELQ94_10185</name>
</gene>
<keyword evidence="2" id="KW-0560">Oxidoreductase</keyword>
<dbReference type="InterPro" id="IPR020904">
    <property type="entry name" value="Sc_DH/Rdtase_CS"/>
</dbReference>
<dbReference type="PRINTS" id="PR00080">
    <property type="entry name" value="SDRFAMILY"/>
</dbReference>
<dbReference type="Proteomes" id="UP000274909">
    <property type="component" value="Unassembled WGS sequence"/>
</dbReference>
<dbReference type="PANTHER" id="PTHR42901:SF1">
    <property type="entry name" value="ALCOHOL DEHYDROGENASE"/>
    <property type="match status" value="1"/>
</dbReference>
<dbReference type="SUPFAM" id="SSF51735">
    <property type="entry name" value="NAD(P)-binding Rossmann-fold domains"/>
    <property type="match status" value="1"/>
</dbReference>
<evidence type="ECO:0000256" key="3">
    <source>
        <dbReference type="RuleBase" id="RU000363"/>
    </source>
</evidence>
<reference evidence="4 5" key="1">
    <citation type="submission" date="2018-12" db="EMBL/GenBank/DDBJ databases">
        <authorList>
            <person name="Li F."/>
        </authorList>
    </citation>
    <scope>NUCLEOTIDE SEQUENCE [LARGE SCALE GENOMIC DNA]</scope>
    <source>
        <strain evidence="4 5">EGI 6500705</strain>
    </source>
</reference>
<comment type="similarity">
    <text evidence="1 3">Belongs to the short-chain dehydrogenases/reductases (SDR) family.</text>
</comment>
<accession>A0A3S0VBT3</accession>
<organism evidence="4 5">
    <name type="scientific">Labedella endophytica</name>
    <dbReference type="NCBI Taxonomy" id="1523160"/>
    <lineage>
        <taxon>Bacteria</taxon>
        <taxon>Bacillati</taxon>
        <taxon>Actinomycetota</taxon>
        <taxon>Actinomycetes</taxon>
        <taxon>Micrococcales</taxon>
        <taxon>Microbacteriaceae</taxon>
        <taxon>Labedella</taxon>
    </lineage>
</organism>
<evidence type="ECO:0000313" key="5">
    <source>
        <dbReference type="Proteomes" id="UP000274909"/>
    </source>
</evidence>
<dbReference type="Pfam" id="PF00106">
    <property type="entry name" value="adh_short"/>
    <property type="match status" value="1"/>
</dbReference>
<evidence type="ECO:0000256" key="2">
    <source>
        <dbReference type="ARBA" id="ARBA00023002"/>
    </source>
</evidence>
<keyword evidence="5" id="KW-1185">Reference proteome</keyword>
<dbReference type="AlphaFoldDB" id="A0A3S0VBT3"/>
<dbReference type="CDD" id="cd05233">
    <property type="entry name" value="SDR_c"/>
    <property type="match status" value="1"/>
</dbReference>
<evidence type="ECO:0000256" key="1">
    <source>
        <dbReference type="ARBA" id="ARBA00006484"/>
    </source>
</evidence>
<dbReference type="GO" id="GO:0016491">
    <property type="term" value="F:oxidoreductase activity"/>
    <property type="evidence" value="ECO:0007669"/>
    <property type="project" value="UniProtKB-KW"/>
</dbReference>
<dbReference type="PROSITE" id="PS00061">
    <property type="entry name" value="ADH_SHORT"/>
    <property type="match status" value="1"/>
</dbReference>
<dbReference type="PIRSF" id="PIRSF000126">
    <property type="entry name" value="11-beta-HSD1"/>
    <property type="match status" value="1"/>
</dbReference>
<name>A0A3S0VBT3_9MICO</name>
<proteinExistence type="inferred from homology"/>
<protein>
    <submittedName>
        <fullName evidence="4">SDR family NAD(P)-dependent oxidoreductase</fullName>
    </submittedName>
</protein>
<dbReference type="RefSeq" id="WP_127049720.1">
    <property type="nucleotide sequence ID" value="NZ_RZGZ01000002.1"/>
</dbReference>
<evidence type="ECO:0000313" key="4">
    <source>
        <dbReference type="EMBL" id="RUR01812.1"/>
    </source>
</evidence>
<dbReference type="OrthoDB" id="9797538at2"/>
<dbReference type="EMBL" id="RZGZ01000002">
    <property type="protein sequence ID" value="RUR01812.1"/>
    <property type="molecule type" value="Genomic_DNA"/>
</dbReference>
<dbReference type="InterPro" id="IPR036291">
    <property type="entry name" value="NAD(P)-bd_dom_sf"/>
</dbReference>
<dbReference type="Gene3D" id="3.40.50.720">
    <property type="entry name" value="NAD(P)-binding Rossmann-like Domain"/>
    <property type="match status" value="1"/>
</dbReference>
<dbReference type="PRINTS" id="PR00081">
    <property type="entry name" value="GDHRDH"/>
</dbReference>
<dbReference type="PANTHER" id="PTHR42901">
    <property type="entry name" value="ALCOHOL DEHYDROGENASE"/>
    <property type="match status" value="1"/>
</dbReference>